<dbReference type="AlphaFoldDB" id="A0A2H6N0S2"/>
<dbReference type="InterPro" id="IPR050951">
    <property type="entry name" value="Retrovirus_Pol_polyprotein"/>
</dbReference>
<protein>
    <recommendedName>
        <fullName evidence="1">Gypsy retrotransposon integrase-like protein 1</fullName>
    </recommendedName>
</protein>
<proteinExistence type="predicted"/>
<dbReference type="PANTHER" id="PTHR37984:SF12">
    <property type="entry name" value="RIBONUCLEASE H"/>
    <property type="match status" value="1"/>
</dbReference>
<evidence type="ECO:0000256" key="1">
    <source>
        <dbReference type="ARBA" id="ARBA00039658"/>
    </source>
</evidence>
<dbReference type="Gene3D" id="1.10.340.70">
    <property type="match status" value="1"/>
</dbReference>
<organism evidence="3">
    <name type="scientific">Micrurus carvalhoi</name>
    <dbReference type="NCBI Taxonomy" id="3147026"/>
    <lineage>
        <taxon>Eukaryota</taxon>
        <taxon>Metazoa</taxon>
        <taxon>Chordata</taxon>
        <taxon>Craniata</taxon>
        <taxon>Vertebrata</taxon>
        <taxon>Euteleostomi</taxon>
        <taxon>Lepidosauria</taxon>
        <taxon>Squamata</taxon>
        <taxon>Bifurcata</taxon>
        <taxon>Unidentata</taxon>
        <taxon>Episquamata</taxon>
        <taxon>Toxicofera</taxon>
        <taxon>Serpentes</taxon>
        <taxon>Colubroidea</taxon>
        <taxon>Elapidae</taxon>
        <taxon>Elapinae</taxon>
        <taxon>Micrurus</taxon>
    </lineage>
</organism>
<dbReference type="Pfam" id="PF17921">
    <property type="entry name" value="Integrase_H2C2"/>
    <property type="match status" value="1"/>
</dbReference>
<dbReference type="InterPro" id="IPR041588">
    <property type="entry name" value="Integrase_H2C2"/>
</dbReference>
<evidence type="ECO:0000313" key="3">
    <source>
        <dbReference type="EMBL" id="LAA22031.1"/>
    </source>
</evidence>
<dbReference type="EMBL" id="IACI01031373">
    <property type="protein sequence ID" value="LAA22031.1"/>
    <property type="molecule type" value="Transcribed_RNA"/>
</dbReference>
<sequence>MLLSSCGLSPTIWSKCPQLLGMFVLGLGPRSQYGFGPMVLKGCLLWGDRVIIPPTLQDKILEVLHEGHPGIVRMKALARSYVWWPGLDSTIESWVATCKPCQETRLAPPKPSP</sequence>
<dbReference type="FunFam" id="1.10.340.70:FF:000003">
    <property type="entry name" value="Protein CBG25708"/>
    <property type="match status" value="1"/>
</dbReference>
<feature type="domain" description="Integrase zinc-binding" evidence="2">
    <location>
        <begin position="52"/>
        <end position="104"/>
    </location>
</feature>
<dbReference type="PANTHER" id="PTHR37984">
    <property type="entry name" value="PROTEIN CBG26694"/>
    <property type="match status" value="1"/>
</dbReference>
<reference evidence="3" key="1">
    <citation type="submission" date="2017-07" db="EMBL/GenBank/DDBJ databases">
        <authorList>
            <person name="Mikheyev A."/>
            <person name="Grau M."/>
        </authorList>
    </citation>
    <scope>NUCLEOTIDE SEQUENCE</scope>
    <source>
        <tissue evidence="3">Venom_gland</tissue>
    </source>
</reference>
<accession>A0A2H6N0S2</accession>
<reference evidence="3" key="2">
    <citation type="submission" date="2017-12" db="EMBL/GenBank/DDBJ databases">
        <title>Coralsnake Venomics: Analyses of Venom Gland Transcriptomes and Proteomes of Six Brazilian Taxa.</title>
        <authorList>
            <person name="Aird S.D."/>
            <person name="Jorge da Silva N."/>
            <person name="Qiu L."/>
            <person name="Villar-Briones A."/>
            <person name="Aparecida-Saddi V."/>
            <person name="Campos-Telles M.P."/>
            <person name="Grau M."/>
            <person name="Mikheyev A.S."/>
        </authorList>
    </citation>
    <scope>NUCLEOTIDE SEQUENCE</scope>
    <source>
        <tissue evidence="3">Venom_gland</tissue>
    </source>
</reference>
<evidence type="ECO:0000259" key="2">
    <source>
        <dbReference type="Pfam" id="PF17921"/>
    </source>
</evidence>
<name>A0A2H6N0S2_9SAUR</name>